<evidence type="ECO:0000256" key="4">
    <source>
        <dbReference type="ARBA" id="ARBA00023212"/>
    </source>
</evidence>
<dbReference type="RefSeq" id="XP_030371422.1">
    <property type="nucleotide sequence ID" value="XM_030515562.1"/>
</dbReference>
<evidence type="ECO:0000256" key="6">
    <source>
        <dbReference type="ARBA" id="ARBA00038411"/>
    </source>
</evidence>
<comment type="subcellular location">
    <subcellularLocation>
        <location evidence="1">Cytoplasm</location>
        <location evidence="1">Cytoskeleton</location>
        <location evidence="1">Cilium basal body</location>
    </subcellularLocation>
</comment>
<evidence type="ECO:0000313" key="9">
    <source>
        <dbReference type="RefSeq" id="XP_030371422.1"/>
    </source>
</evidence>
<evidence type="ECO:0000256" key="5">
    <source>
        <dbReference type="ARBA" id="ARBA00023273"/>
    </source>
</evidence>
<protein>
    <recommendedName>
        <fullName evidence="7">B9 domain-containing protein 1</fullName>
    </recommendedName>
</protein>
<evidence type="ECO:0000256" key="3">
    <source>
        <dbReference type="ARBA" id="ARBA00022794"/>
    </source>
</evidence>
<dbReference type="PANTHER" id="PTHR12968:SF1">
    <property type="entry name" value="B9 DOMAIN-CONTAINING PROTEIN 1"/>
    <property type="match status" value="1"/>
</dbReference>
<comment type="similarity">
    <text evidence="6">Belongs to the B9D family.</text>
</comment>
<keyword evidence="5" id="KW-0966">Cell projection</keyword>
<dbReference type="GeneID" id="115621791"/>
<keyword evidence="8" id="KW-1185">Reference proteome</keyword>
<dbReference type="AlphaFoldDB" id="A0A6J2T8Z3"/>
<evidence type="ECO:0000256" key="2">
    <source>
        <dbReference type="ARBA" id="ARBA00022490"/>
    </source>
</evidence>
<evidence type="ECO:0000256" key="7">
    <source>
        <dbReference type="ARBA" id="ARBA00039274"/>
    </source>
</evidence>
<organism evidence="8 9">
    <name type="scientific">Drosophila lebanonensis</name>
    <name type="common">Fruit fly</name>
    <name type="synonym">Scaptodrosophila lebanonensis</name>
    <dbReference type="NCBI Taxonomy" id="7225"/>
    <lineage>
        <taxon>Eukaryota</taxon>
        <taxon>Metazoa</taxon>
        <taxon>Ecdysozoa</taxon>
        <taxon>Arthropoda</taxon>
        <taxon>Hexapoda</taxon>
        <taxon>Insecta</taxon>
        <taxon>Pterygota</taxon>
        <taxon>Neoptera</taxon>
        <taxon>Endopterygota</taxon>
        <taxon>Diptera</taxon>
        <taxon>Brachycera</taxon>
        <taxon>Muscomorpha</taxon>
        <taxon>Ephydroidea</taxon>
        <taxon>Drosophilidae</taxon>
        <taxon>Scaptodrosophila</taxon>
    </lineage>
</organism>
<accession>A0A6J2T8Z3</accession>
<dbReference type="GO" id="GO:0060271">
    <property type="term" value="P:cilium assembly"/>
    <property type="evidence" value="ECO:0007669"/>
    <property type="project" value="TreeGrafter"/>
</dbReference>
<evidence type="ECO:0000256" key="1">
    <source>
        <dbReference type="ARBA" id="ARBA00004120"/>
    </source>
</evidence>
<dbReference type="PANTHER" id="PTHR12968">
    <property type="entry name" value="B9 DOMAIN-CONTAINING"/>
    <property type="match status" value="1"/>
</dbReference>
<proteinExistence type="inferred from homology"/>
<reference evidence="9" key="1">
    <citation type="submission" date="2025-08" db="UniProtKB">
        <authorList>
            <consortium name="RefSeq"/>
        </authorList>
    </citation>
    <scope>IDENTIFICATION</scope>
    <source>
        <strain evidence="9">11010-0011.00</strain>
        <tissue evidence="9">Whole body</tissue>
    </source>
</reference>
<dbReference type="CTD" id="27077"/>
<dbReference type="PROSITE" id="PS51381">
    <property type="entry name" value="C2_B9"/>
    <property type="match status" value="1"/>
</dbReference>
<dbReference type="Proteomes" id="UP000504634">
    <property type="component" value="Unplaced"/>
</dbReference>
<name>A0A6J2T8Z3_DROLE</name>
<evidence type="ECO:0000313" key="8">
    <source>
        <dbReference type="Proteomes" id="UP000504634"/>
    </source>
</evidence>
<dbReference type="InterPro" id="IPR010796">
    <property type="entry name" value="C2_B9-type_dom"/>
</dbReference>
<dbReference type="Pfam" id="PF07162">
    <property type="entry name" value="B9-C2"/>
    <property type="match status" value="1"/>
</dbReference>
<dbReference type="GO" id="GO:0036038">
    <property type="term" value="C:MKS complex"/>
    <property type="evidence" value="ECO:0007669"/>
    <property type="project" value="TreeGrafter"/>
</dbReference>
<keyword evidence="2" id="KW-0963">Cytoplasm</keyword>
<dbReference type="OrthoDB" id="431939at2759"/>
<gene>
    <name evidence="9" type="primary">LOC115621791</name>
</gene>
<sequence>MDGKITASYFSLCIAGQIVSATFPLGPDTEFVFCRYELVAGPDWLLCSGPQHGLTQMATNKGGNFNDKIIFNMPIEATYKSTSPFGWPQLLVSVFGCNGHGRERLLGYARVHLPLFGSQCDQSSQPMLNAPILKPKCPNIIADLTSWMMRREPELRDAKVLLDTMKCKGLSMESYGTLELQLSTIMRGAQKLGYNWHV</sequence>
<keyword evidence="4" id="KW-0206">Cytoskeleton</keyword>
<keyword evidence="3" id="KW-0970">Cilium biogenesis/degradation</keyword>